<accession>A0AB39J0U0</accession>
<name>A0AB39J0U0_9GAMM</name>
<dbReference type="AlphaFoldDB" id="A0AB39J0U0"/>
<dbReference type="GeneID" id="302581302"/>
<dbReference type="EMBL" id="CP162670">
    <property type="protein sequence ID" value="XDL26639.1"/>
    <property type="molecule type" value="Genomic_DNA"/>
</dbReference>
<protein>
    <recommendedName>
        <fullName evidence="2">Prophage protein</fullName>
    </recommendedName>
</protein>
<gene>
    <name evidence="1" type="ORF">LF929_006475</name>
</gene>
<dbReference type="RefSeq" id="WP_042862156.1">
    <property type="nucleotide sequence ID" value="NZ_CP162670.1"/>
</dbReference>
<sequence>MFNDTPLELDEALDQCRALAYALIELDQPEVREILIFILAERLNLLYRLNESPEPDNPEDAYE</sequence>
<reference evidence="1" key="1">
    <citation type="submission" date="2024-07" db="EMBL/GenBank/DDBJ databases">
        <authorList>
            <person name="Pedron J."/>
        </authorList>
    </citation>
    <scope>NUCLEOTIDE SEQUENCE</scope>
    <source>
        <strain evidence="1">A003-S1-M15</strain>
    </source>
</reference>
<organism evidence="1">
    <name type="scientific">Dickeya oryzae</name>
    <dbReference type="NCBI Taxonomy" id="1240404"/>
    <lineage>
        <taxon>Bacteria</taxon>
        <taxon>Pseudomonadati</taxon>
        <taxon>Pseudomonadota</taxon>
        <taxon>Gammaproteobacteria</taxon>
        <taxon>Enterobacterales</taxon>
        <taxon>Pectobacteriaceae</taxon>
        <taxon>Dickeya</taxon>
    </lineage>
</organism>
<proteinExistence type="predicted"/>
<evidence type="ECO:0008006" key="2">
    <source>
        <dbReference type="Google" id="ProtNLM"/>
    </source>
</evidence>
<evidence type="ECO:0000313" key="1">
    <source>
        <dbReference type="EMBL" id="XDL26639.1"/>
    </source>
</evidence>